<dbReference type="EC" id="2.7.2.3" evidence="2 7"/>
<dbReference type="PANTHER" id="PTHR11406">
    <property type="entry name" value="PHOSPHOGLYCERATE KINASE"/>
    <property type="match status" value="1"/>
</dbReference>
<keyword evidence="6" id="KW-0067">ATP-binding</keyword>
<dbReference type="InterPro" id="IPR015824">
    <property type="entry name" value="Phosphoglycerate_kinase_N"/>
</dbReference>
<dbReference type="PANTHER" id="PTHR11406:SF23">
    <property type="entry name" value="PHOSPHOGLYCERATE KINASE 1, CHLOROPLASTIC-RELATED"/>
    <property type="match status" value="1"/>
</dbReference>
<reference evidence="8 9" key="1">
    <citation type="submission" date="2017-09" db="EMBL/GenBank/DDBJ databases">
        <title>Depth-based differentiation of microbial function through sediment-hosted aquifers and enrichment of novel symbionts in the deep terrestrial subsurface.</title>
        <authorList>
            <person name="Probst A.J."/>
            <person name="Ladd B."/>
            <person name="Jarett J.K."/>
            <person name="Geller-Mcgrath D.E."/>
            <person name="Sieber C.M."/>
            <person name="Emerson J.B."/>
            <person name="Anantharaman K."/>
            <person name="Thomas B.C."/>
            <person name="Malmstrom R."/>
            <person name="Stieglmeier M."/>
            <person name="Klingl A."/>
            <person name="Woyke T."/>
            <person name="Ryan C.M."/>
            <person name="Banfield J.F."/>
        </authorList>
    </citation>
    <scope>NUCLEOTIDE SEQUENCE [LARGE SCALE GENOMIC DNA]</scope>
    <source>
        <strain evidence="8">CG22_combo_CG10-13_8_21_14_all_39_10</strain>
    </source>
</reference>
<evidence type="ECO:0000256" key="6">
    <source>
        <dbReference type="ARBA" id="ARBA00022840"/>
    </source>
</evidence>
<dbReference type="InterPro" id="IPR001576">
    <property type="entry name" value="Phosphoglycerate_kinase"/>
</dbReference>
<gene>
    <name evidence="8" type="ORF">COX03_02580</name>
</gene>
<dbReference type="PRINTS" id="PR00477">
    <property type="entry name" value="PHGLYCKINASE"/>
</dbReference>
<dbReference type="EMBL" id="PCSW01000079">
    <property type="protein sequence ID" value="PIP57537.1"/>
    <property type="molecule type" value="Genomic_DNA"/>
</dbReference>
<comment type="catalytic activity">
    <reaction evidence="1 7">
        <text>(2R)-3-phosphoglycerate + ATP = (2R)-3-phospho-glyceroyl phosphate + ADP</text>
        <dbReference type="Rhea" id="RHEA:14801"/>
        <dbReference type="ChEBI" id="CHEBI:30616"/>
        <dbReference type="ChEBI" id="CHEBI:57604"/>
        <dbReference type="ChEBI" id="CHEBI:58272"/>
        <dbReference type="ChEBI" id="CHEBI:456216"/>
        <dbReference type="EC" id="2.7.2.3"/>
    </reaction>
</comment>
<evidence type="ECO:0000256" key="1">
    <source>
        <dbReference type="ARBA" id="ARBA00000642"/>
    </source>
</evidence>
<dbReference type="Gene3D" id="3.40.50.1260">
    <property type="entry name" value="Phosphoglycerate kinase, N-terminal domain"/>
    <property type="match status" value="4"/>
</dbReference>
<evidence type="ECO:0000256" key="2">
    <source>
        <dbReference type="ARBA" id="ARBA00013061"/>
    </source>
</evidence>
<proteinExistence type="inferred from homology"/>
<keyword evidence="4" id="KW-0547">Nucleotide-binding</keyword>
<dbReference type="InterPro" id="IPR036043">
    <property type="entry name" value="Phosphoglycerate_kinase_sf"/>
</dbReference>
<dbReference type="SUPFAM" id="SSF53748">
    <property type="entry name" value="Phosphoglycerate kinase"/>
    <property type="match status" value="1"/>
</dbReference>
<dbReference type="Proteomes" id="UP000229847">
    <property type="component" value="Unassembled WGS sequence"/>
</dbReference>
<protein>
    <recommendedName>
        <fullName evidence="2 7">Phosphoglycerate kinase</fullName>
        <ecNumber evidence="2 7">2.7.2.3</ecNumber>
    </recommendedName>
</protein>
<evidence type="ECO:0000313" key="9">
    <source>
        <dbReference type="Proteomes" id="UP000229847"/>
    </source>
</evidence>
<dbReference type="AlphaFoldDB" id="A0A2H0BIP8"/>
<keyword evidence="5 7" id="KW-0418">Kinase</keyword>
<dbReference type="GO" id="GO:0005829">
    <property type="term" value="C:cytosol"/>
    <property type="evidence" value="ECO:0007669"/>
    <property type="project" value="TreeGrafter"/>
</dbReference>
<comment type="caution">
    <text evidence="8">The sequence shown here is derived from an EMBL/GenBank/DDBJ whole genome shotgun (WGS) entry which is preliminary data.</text>
</comment>
<dbReference type="GO" id="GO:0043531">
    <property type="term" value="F:ADP binding"/>
    <property type="evidence" value="ECO:0007669"/>
    <property type="project" value="TreeGrafter"/>
</dbReference>
<comment type="similarity">
    <text evidence="7">Belongs to the phosphoglycerate kinase family.</text>
</comment>
<dbReference type="GO" id="GO:0005524">
    <property type="term" value="F:ATP binding"/>
    <property type="evidence" value="ECO:0007669"/>
    <property type="project" value="UniProtKB-KW"/>
</dbReference>
<sequence length="315" mass="34672">PDPNDLRIKASEETLNYLKEKNSQIIILAHRGRPTGDRDRDRDLSLGPFQKIFDKWGAKVEENLRFDPGEEANDPKFVRKLASLGDIYHGVASSAYVNEAFGNSHREHASIVSLPKLLPHAAGLRFEKEIENLSRVFDNPKRPVIFIVGGSKKDKLDCIEDLKNVADKILIGGRLPDYLRDTGYSLPVRQAGILDTKILVANLLPDKEDINPNSMEKFEIEIEKAGTIVLAGPMGKYEDEGHGQGTERIFKAVANSPAFKIAGGGDTVKILQALSAVEGFDWISVGGGAMLEFLAKRTLPGIKALESANLNMEGW</sequence>
<dbReference type="GO" id="GO:0006096">
    <property type="term" value="P:glycolytic process"/>
    <property type="evidence" value="ECO:0007669"/>
    <property type="project" value="InterPro"/>
</dbReference>
<feature type="non-terminal residue" evidence="8">
    <location>
        <position position="1"/>
    </location>
</feature>
<organism evidence="8 9">
    <name type="scientific">Candidatus Woesebacteria bacterium CG22_combo_CG10-13_8_21_14_all_39_10</name>
    <dbReference type="NCBI Taxonomy" id="1975059"/>
    <lineage>
        <taxon>Bacteria</taxon>
        <taxon>Candidatus Woeseibacteriota</taxon>
    </lineage>
</organism>
<evidence type="ECO:0000256" key="3">
    <source>
        <dbReference type="ARBA" id="ARBA00022679"/>
    </source>
</evidence>
<evidence type="ECO:0000313" key="8">
    <source>
        <dbReference type="EMBL" id="PIP57537.1"/>
    </source>
</evidence>
<accession>A0A2H0BIP8</accession>
<keyword evidence="3 7" id="KW-0808">Transferase</keyword>
<evidence type="ECO:0000256" key="7">
    <source>
        <dbReference type="RuleBase" id="RU000532"/>
    </source>
</evidence>
<evidence type="ECO:0000256" key="4">
    <source>
        <dbReference type="ARBA" id="ARBA00022741"/>
    </source>
</evidence>
<name>A0A2H0BIP8_9BACT</name>
<evidence type="ECO:0000256" key="5">
    <source>
        <dbReference type="ARBA" id="ARBA00022777"/>
    </source>
</evidence>
<dbReference type="Pfam" id="PF00162">
    <property type="entry name" value="PGK"/>
    <property type="match status" value="2"/>
</dbReference>
<dbReference type="GO" id="GO:0006094">
    <property type="term" value="P:gluconeogenesis"/>
    <property type="evidence" value="ECO:0007669"/>
    <property type="project" value="TreeGrafter"/>
</dbReference>
<dbReference type="GO" id="GO:0004618">
    <property type="term" value="F:phosphoglycerate kinase activity"/>
    <property type="evidence" value="ECO:0007669"/>
    <property type="project" value="UniProtKB-EC"/>
</dbReference>